<accession>A0A367ZS67</accession>
<dbReference type="Proteomes" id="UP000252355">
    <property type="component" value="Unassembled WGS sequence"/>
</dbReference>
<reference evidence="1 2" key="1">
    <citation type="submission" date="2018-05" db="EMBL/GenBank/DDBJ databases">
        <title>A metagenomic window into the 2 km-deep terrestrial subsurface aquifer revealed taxonomically and functionally diverse microbial community comprising novel uncultured bacterial lineages.</title>
        <authorList>
            <person name="Kadnikov V.V."/>
            <person name="Mardanov A.V."/>
            <person name="Beletsky A.V."/>
            <person name="Banks D."/>
            <person name="Pimenov N.V."/>
            <person name="Frank Y.A."/>
            <person name="Karnachuk O.V."/>
            <person name="Ravin N.V."/>
        </authorList>
    </citation>
    <scope>NUCLEOTIDE SEQUENCE [LARGE SCALE GENOMIC DNA]</scope>
    <source>
        <strain evidence="1">BY5</strain>
    </source>
</reference>
<proteinExistence type="predicted"/>
<name>A0A367ZS67_9BACT</name>
<comment type="caution">
    <text evidence="1">The sequence shown here is derived from an EMBL/GenBank/DDBJ whole genome shotgun (WGS) entry which is preliminary data.</text>
</comment>
<evidence type="ECO:0000313" key="2">
    <source>
        <dbReference type="Proteomes" id="UP000252355"/>
    </source>
</evidence>
<sequence>MPEAFGDISVAGKFHEVMPTNNCELILDHFIENVHYFLSWP</sequence>
<dbReference type="AlphaFoldDB" id="A0A367ZS67"/>
<dbReference type="EMBL" id="QOQW01000003">
    <property type="protein sequence ID" value="RCK80985.1"/>
    <property type="molecule type" value="Genomic_DNA"/>
</dbReference>
<evidence type="ECO:0000313" key="1">
    <source>
        <dbReference type="EMBL" id="RCK80985.1"/>
    </source>
</evidence>
<gene>
    <name evidence="1" type="ORF">OZSIB_2362</name>
</gene>
<organism evidence="1 2">
    <name type="scientific">Candidatus Ozemobacter sibiricus</name>
    <dbReference type="NCBI Taxonomy" id="2268124"/>
    <lineage>
        <taxon>Bacteria</taxon>
        <taxon>Candidatus Ozemobacteria</taxon>
        <taxon>Candidatus Ozemobacterales</taxon>
        <taxon>Candidatus Ozemobacteraceae</taxon>
        <taxon>Candidatus Ozemobacter</taxon>
    </lineage>
</organism>
<protein>
    <submittedName>
        <fullName evidence="1">Uncharacterized protein</fullName>
    </submittedName>
</protein>